<dbReference type="RefSeq" id="WP_090993297.1">
    <property type="nucleotide sequence ID" value="NZ_FOPP01000004.1"/>
</dbReference>
<name>A0A1I2X0C6_9SPHI</name>
<dbReference type="STRING" id="414048.SAMN04489864_104371"/>
<dbReference type="EMBL" id="FOPP01000004">
    <property type="protein sequence ID" value="SFH06136.1"/>
    <property type="molecule type" value="Genomic_DNA"/>
</dbReference>
<gene>
    <name evidence="1" type="ORF">SAMN04489864_104371</name>
</gene>
<dbReference type="InterPro" id="IPR011989">
    <property type="entry name" value="ARM-like"/>
</dbReference>
<evidence type="ECO:0000313" key="1">
    <source>
        <dbReference type="EMBL" id="SFH06136.1"/>
    </source>
</evidence>
<proteinExistence type="predicted"/>
<dbReference type="Proteomes" id="UP000199666">
    <property type="component" value="Unassembled WGS sequence"/>
</dbReference>
<accession>A0A1I2X0C6</accession>
<dbReference type="Pfam" id="PF13646">
    <property type="entry name" value="HEAT_2"/>
    <property type="match status" value="1"/>
</dbReference>
<dbReference type="OrthoDB" id="2083221at2"/>
<protein>
    <submittedName>
        <fullName evidence="1">HEAT repeat-containing protein</fullName>
    </submittedName>
</protein>
<dbReference type="AlphaFoldDB" id="A0A1I2X0C6"/>
<keyword evidence="2" id="KW-1185">Reference proteome</keyword>
<dbReference type="SUPFAM" id="SSF48371">
    <property type="entry name" value="ARM repeat"/>
    <property type="match status" value="1"/>
</dbReference>
<reference evidence="1 2" key="1">
    <citation type="submission" date="2016-10" db="EMBL/GenBank/DDBJ databases">
        <authorList>
            <person name="de Groot N.N."/>
        </authorList>
    </citation>
    <scope>NUCLEOTIDE SEQUENCE [LARGE SCALE GENOMIC DNA]</scope>
    <source>
        <strain evidence="1 2">DSM 18684</strain>
    </source>
</reference>
<dbReference type="Gene3D" id="1.25.10.10">
    <property type="entry name" value="Leucine-rich Repeat Variant"/>
    <property type="match status" value="1"/>
</dbReference>
<organism evidence="1 2">
    <name type="scientific">Pedobacter insulae</name>
    <dbReference type="NCBI Taxonomy" id="414048"/>
    <lineage>
        <taxon>Bacteria</taxon>
        <taxon>Pseudomonadati</taxon>
        <taxon>Bacteroidota</taxon>
        <taxon>Sphingobacteriia</taxon>
        <taxon>Sphingobacteriales</taxon>
        <taxon>Sphingobacteriaceae</taxon>
        <taxon>Pedobacter</taxon>
    </lineage>
</organism>
<evidence type="ECO:0000313" key="2">
    <source>
        <dbReference type="Proteomes" id="UP000199666"/>
    </source>
</evidence>
<dbReference type="InterPro" id="IPR016024">
    <property type="entry name" value="ARM-type_fold"/>
</dbReference>
<sequence>MTLDAIFQDKTIKAKGKVAAIGECLLNSELPVDELLAYTEKQKATDKATCIEAVEYATKKNPTLADDNLLNYVTKALKDEEPRVKWESAKVIGNVAKLFPTQLEKAIDNLLPNAENTGTVVRWATAYALAEILKLKTDSNEKLLPKIESLCEKEEDNGVKKKYLDALKKVKK</sequence>